<evidence type="ECO:0000256" key="7">
    <source>
        <dbReference type="ARBA" id="ARBA00023264"/>
    </source>
</evidence>
<sequence length="334" mass="35874">MKIIVDAFGGDHAPLEILKGCAQAVQEYGVEIMLTGREETIRRVARENQIPLDHMEIVNAQDVISMDDAPGEIMKSRNGCSMAEGLRQLAAGNGDAFLSAGNSGALVIGTTMIVKRIRGVKRLSFAPVMPKRKGFFLLIDGGANVDCRAEMLQQFGVMGSIYMEKVMGIESPRVGLTNVGTEDHKGGELQHESFELLRQTPGLNFIGNIEARDIPEDAADVVVADGFTGNVILKLYEGVALTMMSMIKSIFTKNLLTKLAAAIVMPEMRSLKKQLDYNEYGGAPIMGAAKPVFKVHGSAKATTVKNAIRLTKAYVEENVVGEISAALGKSGGAQ</sequence>
<evidence type="ECO:0000256" key="4">
    <source>
        <dbReference type="ARBA" id="ARBA00022679"/>
    </source>
</evidence>
<evidence type="ECO:0000256" key="3">
    <source>
        <dbReference type="ARBA" id="ARBA00022516"/>
    </source>
</evidence>
<keyword evidence="6 10" id="KW-0594">Phospholipid biosynthesis</keyword>
<comment type="function">
    <text evidence="10">Catalyzes the reversible formation of acyl-phosphate (acyl-PO(4)) from acyl-[acyl-carrier-protein] (acyl-ACP). This enzyme utilizes acyl-ACP as fatty acyl donor, but not acyl-CoA.</text>
</comment>
<evidence type="ECO:0000256" key="5">
    <source>
        <dbReference type="ARBA" id="ARBA00023098"/>
    </source>
</evidence>
<evidence type="ECO:0000256" key="1">
    <source>
        <dbReference type="ARBA" id="ARBA00001232"/>
    </source>
</evidence>
<dbReference type="GO" id="GO:0043811">
    <property type="term" value="F:phosphate:acyl-[acyl carrier protein] acyltransferase activity"/>
    <property type="evidence" value="ECO:0007669"/>
    <property type="project" value="UniProtKB-UniRule"/>
</dbReference>
<comment type="subunit">
    <text evidence="9 10">Homodimer. Probably interacts with PlsY.</text>
</comment>
<evidence type="ECO:0000256" key="9">
    <source>
        <dbReference type="ARBA" id="ARBA00046608"/>
    </source>
</evidence>
<evidence type="ECO:0000256" key="2">
    <source>
        <dbReference type="ARBA" id="ARBA00022490"/>
    </source>
</evidence>
<dbReference type="EMBL" id="DVHF01000021">
    <property type="protein sequence ID" value="HIR56369.1"/>
    <property type="molecule type" value="Genomic_DNA"/>
</dbReference>
<name>A0A9D1DNY3_9FIRM</name>
<comment type="pathway">
    <text evidence="10">Lipid metabolism; phospholipid metabolism.</text>
</comment>
<evidence type="ECO:0000256" key="6">
    <source>
        <dbReference type="ARBA" id="ARBA00023209"/>
    </source>
</evidence>
<keyword evidence="3 10" id="KW-0444">Lipid biosynthesis</keyword>
<dbReference type="PANTHER" id="PTHR30100:SF1">
    <property type="entry name" value="PHOSPHATE ACYLTRANSFERASE"/>
    <property type="match status" value="1"/>
</dbReference>
<evidence type="ECO:0000256" key="8">
    <source>
        <dbReference type="ARBA" id="ARBA00024069"/>
    </source>
</evidence>
<reference evidence="11" key="2">
    <citation type="journal article" date="2021" name="PeerJ">
        <title>Extensive microbial diversity within the chicken gut microbiome revealed by metagenomics and culture.</title>
        <authorList>
            <person name="Gilroy R."/>
            <person name="Ravi A."/>
            <person name="Getino M."/>
            <person name="Pursley I."/>
            <person name="Horton D.L."/>
            <person name="Alikhan N.F."/>
            <person name="Baker D."/>
            <person name="Gharbi K."/>
            <person name="Hall N."/>
            <person name="Watson M."/>
            <person name="Adriaenssens E.M."/>
            <person name="Foster-Nyarko E."/>
            <person name="Jarju S."/>
            <person name="Secka A."/>
            <person name="Antonio M."/>
            <person name="Oren A."/>
            <person name="Chaudhuri R.R."/>
            <person name="La Ragione R."/>
            <person name="Hildebrand F."/>
            <person name="Pallen M.J."/>
        </authorList>
    </citation>
    <scope>NUCLEOTIDE SEQUENCE</scope>
    <source>
        <strain evidence="11">ChiSjej1B19-7085</strain>
    </source>
</reference>
<keyword evidence="2 10" id="KW-0963">Cytoplasm</keyword>
<keyword evidence="7 10" id="KW-1208">Phospholipid metabolism</keyword>
<keyword evidence="4 10" id="KW-0808">Transferase</keyword>
<comment type="catalytic activity">
    <reaction evidence="1 10">
        <text>a fatty acyl-[ACP] + phosphate = an acyl phosphate + holo-[ACP]</text>
        <dbReference type="Rhea" id="RHEA:42292"/>
        <dbReference type="Rhea" id="RHEA-COMP:9685"/>
        <dbReference type="Rhea" id="RHEA-COMP:14125"/>
        <dbReference type="ChEBI" id="CHEBI:43474"/>
        <dbReference type="ChEBI" id="CHEBI:59918"/>
        <dbReference type="ChEBI" id="CHEBI:64479"/>
        <dbReference type="ChEBI" id="CHEBI:138651"/>
        <dbReference type="EC" id="2.3.1.274"/>
    </reaction>
</comment>
<dbReference type="Pfam" id="PF02504">
    <property type="entry name" value="FA_synthesis"/>
    <property type="match status" value="1"/>
</dbReference>
<dbReference type="PIRSF" id="PIRSF002465">
    <property type="entry name" value="Phsphlp_syn_PlsX"/>
    <property type="match status" value="1"/>
</dbReference>
<evidence type="ECO:0000313" key="11">
    <source>
        <dbReference type="EMBL" id="HIR56369.1"/>
    </source>
</evidence>
<dbReference type="SUPFAM" id="SSF53659">
    <property type="entry name" value="Isocitrate/Isopropylmalate dehydrogenase-like"/>
    <property type="match status" value="1"/>
</dbReference>
<comment type="caution">
    <text evidence="11">The sequence shown here is derived from an EMBL/GenBank/DDBJ whole genome shotgun (WGS) entry which is preliminary data.</text>
</comment>
<dbReference type="EC" id="2.3.1.274" evidence="8 10"/>
<gene>
    <name evidence="10 11" type="primary">plsX</name>
    <name evidence="11" type="ORF">IAA54_01770</name>
</gene>
<dbReference type="GO" id="GO:0005737">
    <property type="term" value="C:cytoplasm"/>
    <property type="evidence" value="ECO:0007669"/>
    <property type="project" value="UniProtKB-SubCell"/>
</dbReference>
<dbReference type="Gene3D" id="3.40.718.10">
    <property type="entry name" value="Isopropylmalate Dehydrogenase"/>
    <property type="match status" value="1"/>
</dbReference>
<accession>A0A9D1DNY3</accession>
<dbReference type="GO" id="GO:0006633">
    <property type="term" value="P:fatty acid biosynthetic process"/>
    <property type="evidence" value="ECO:0007669"/>
    <property type="project" value="UniProtKB-UniRule"/>
</dbReference>
<comment type="similarity">
    <text evidence="10">Belongs to the PlsX family.</text>
</comment>
<keyword evidence="5 10" id="KW-0443">Lipid metabolism</keyword>
<dbReference type="PANTHER" id="PTHR30100">
    <property type="entry name" value="FATTY ACID/PHOSPHOLIPID SYNTHESIS PROTEIN PLSX"/>
    <property type="match status" value="1"/>
</dbReference>
<dbReference type="AlphaFoldDB" id="A0A9D1DNY3"/>
<dbReference type="HAMAP" id="MF_00019">
    <property type="entry name" value="PlsX"/>
    <property type="match status" value="1"/>
</dbReference>
<organism evidence="11 12">
    <name type="scientific">Candidatus Gallacutalibacter pullicola</name>
    <dbReference type="NCBI Taxonomy" id="2840830"/>
    <lineage>
        <taxon>Bacteria</taxon>
        <taxon>Bacillati</taxon>
        <taxon>Bacillota</taxon>
        <taxon>Clostridia</taxon>
        <taxon>Eubacteriales</taxon>
        <taxon>Candidatus Gallacutalibacter</taxon>
    </lineage>
</organism>
<dbReference type="NCBIfam" id="TIGR00182">
    <property type="entry name" value="plsX"/>
    <property type="match status" value="1"/>
</dbReference>
<protein>
    <recommendedName>
        <fullName evidence="8 10">Phosphate acyltransferase</fullName>
        <ecNumber evidence="8 10">2.3.1.274</ecNumber>
    </recommendedName>
    <alternativeName>
        <fullName evidence="10">Acyl-ACP phosphotransacylase</fullName>
    </alternativeName>
    <alternativeName>
        <fullName evidence="10">Acyl-[acyl-carrier-protein]--phosphate acyltransferase</fullName>
    </alternativeName>
    <alternativeName>
        <fullName evidence="10">Phosphate-acyl-ACP acyltransferase</fullName>
    </alternativeName>
</protein>
<dbReference type="Proteomes" id="UP000886785">
    <property type="component" value="Unassembled WGS sequence"/>
</dbReference>
<proteinExistence type="inferred from homology"/>
<dbReference type="InterPro" id="IPR003664">
    <property type="entry name" value="FA_synthesis"/>
</dbReference>
<evidence type="ECO:0000313" key="12">
    <source>
        <dbReference type="Proteomes" id="UP000886785"/>
    </source>
</evidence>
<reference evidence="11" key="1">
    <citation type="submission" date="2020-10" db="EMBL/GenBank/DDBJ databases">
        <authorList>
            <person name="Gilroy R."/>
        </authorList>
    </citation>
    <scope>NUCLEOTIDE SEQUENCE</scope>
    <source>
        <strain evidence="11">ChiSjej1B19-7085</strain>
    </source>
</reference>
<keyword evidence="11" id="KW-0012">Acyltransferase</keyword>
<dbReference type="InterPro" id="IPR012281">
    <property type="entry name" value="Phospholipid_synth_PlsX-like"/>
</dbReference>
<comment type="subcellular location">
    <subcellularLocation>
        <location evidence="10">Cytoplasm</location>
    </subcellularLocation>
    <text evidence="10">Associated with the membrane possibly through PlsY.</text>
</comment>
<evidence type="ECO:0000256" key="10">
    <source>
        <dbReference type="HAMAP-Rule" id="MF_00019"/>
    </source>
</evidence>
<dbReference type="GO" id="GO:0008654">
    <property type="term" value="P:phospholipid biosynthetic process"/>
    <property type="evidence" value="ECO:0007669"/>
    <property type="project" value="UniProtKB-KW"/>
</dbReference>